<dbReference type="PANTHER" id="PTHR13257:SF0">
    <property type="entry name" value="NUCLEAR PORE COMPLEX PROTEIN NUP88"/>
    <property type="match status" value="1"/>
</dbReference>
<evidence type="ECO:0000313" key="10">
    <source>
        <dbReference type="Proteomes" id="UP000284706"/>
    </source>
</evidence>
<dbReference type="Pfam" id="PF10168">
    <property type="entry name" value="Nup88"/>
    <property type="match status" value="2"/>
</dbReference>
<dbReference type="InterPro" id="IPR019321">
    <property type="entry name" value="Nucleoporin_Nup88"/>
</dbReference>
<dbReference type="AlphaFoldDB" id="A0A409VG22"/>
<dbReference type="GO" id="GO:0005643">
    <property type="term" value="C:nuclear pore"/>
    <property type="evidence" value="ECO:0007669"/>
    <property type="project" value="UniProtKB-SubCell"/>
</dbReference>
<evidence type="ECO:0000256" key="4">
    <source>
        <dbReference type="ARBA" id="ARBA00022927"/>
    </source>
</evidence>
<keyword evidence="2" id="KW-0813">Transport</keyword>
<evidence type="ECO:0000256" key="6">
    <source>
        <dbReference type="ARBA" id="ARBA00023132"/>
    </source>
</evidence>
<organism evidence="9 10">
    <name type="scientific">Gymnopilus dilepis</name>
    <dbReference type="NCBI Taxonomy" id="231916"/>
    <lineage>
        <taxon>Eukaryota</taxon>
        <taxon>Fungi</taxon>
        <taxon>Dikarya</taxon>
        <taxon>Basidiomycota</taxon>
        <taxon>Agaricomycotina</taxon>
        <taxon>Agaricomycetes</taxon>
        <taxon>Agaricomycetidae</taxon>
        <taxon>Agaricales</taxon>
        <taxon>Agaricineae</taxon>
        <taxon>Hymenogastraceae</taxon>
        <taxon>Gymnopilus</taxon>
    </lineage>
</organism>
<dbReference type="EMBL" id="NHYE01005657">
    <property type="protein sequence ID" value="PPQ65212.1"/>
    <property type="molecule type" value="Genomic_DNA"/>
</dbReference>
<dbReference type="GO" id="GO:0006606">
    <property type="term" value="P:protein import into nucleus"/>
    <property type="evidence" value="ECO:0007669"/>
    <property type="project" value="TreeGrafter"/>
</dbReference>
<comment type="caution">
    <text evidence="9">The sequence shown here is derived from an EMBL/GenBank/DDBJ whole genome shotgun (WGS) entry which is preliminary data.</text>
</comment>
<reference evidence="9 10" key="1">
    <citation type="journal article" date="2018" name="Evol. Lett.">
        <title>Horizontal gene cluster transfer increased hallucinogenic mushroom diversity.</title>
        <authorList>
            <person name="Reynolds H.T."/>
            <person name="Vijayakumar V."/>
            <person name="Gluck-Thaler E."/>
            <person name="Korotkin H.B."/>
            <person name="Matheny P.B."/>
            <person name="Slot J.C."/>
        </authorList>
    </citation>
    <scope>NUCLEOTIDE SEQUENCE [LARGE SCALE GENOMIC DNA]</scope>
    <source>
        <strain evidence="9 10">SRW20</strain>
    </source>
</reference>
<dbReference type="GO" id="GO:0006406">
    <property type="term" value="P:mRNA export from nucleus"/>
    <property type="evidence" value="ECO:0007669"/>
    <property type="project" value="TreeGrafter"/>
</dbReference>
<keyword evidence="6" id="KW-0906">Nuclear pore complex</keyword>
<dbReference type="GO" id="GO:0017056">
    <property type="term" value="F:structural constituent of nuclear pore"/>
    <property type="evidence" value="ECO:0007669"/>
    <property type="project" value="InterPro"/>
</dbReference>
<keyword evidence="7" id="KW-0539">Nucleus</keyword>
<name>A0A409VG22_9AGAR</name>
<keyword evidence="4" id="KW-0653">Protein transport</keyword>
<comment type="subcellular location">
    <subcellularLocation>
        <location evidence="1">Nucleus</location>
        <location evidence="1">Nuclear pore complex</location>
    </subcellularLocation>
</comment>
<dbReference type="InterPro" id="IPR037700">
    <property type="entry name" value="NUP88/NUP82"/>
</dbReference>
<sequence length="855" mass="94485">MATSDAEDEWMNLLKGHPIFSPPKSLETSVLEEQSILQLSTSSLPKFTSSDPEDDSLAPSGRRQVMILKDADIIVAAGKEIRMSSIGDLKLSRSVRKSYKTLHTPNIKFEIHQISLNPSGKLLAVAGAYQVAVIVLPRAGYGRLVPDTIECKAVQIGQFYHAATSSAPIAKIDWHPWGEAGSTLLVMSVDGKLRQCSTREYDISDDTEEPQQVLSFVPEKKTKSFVAEDSSEREVASFTIGKGNADWGPLTVYVVMKSGDIYSICPYMPKNASIPSAYVRSLECFISAKQEFLSQETSPSSKALSVMYDYQHKYVTALLKQVPPGTDFLAASKSVLMHPPTTIKSPPLRQGPFLLQPSPRLLEGSEGGDATDIVYLSFGTDDDVADGTQDPEHLGVVLVSYQDGKVDFFLDVEKVEARWDVKHASSHDLPVLATYETIDLGIVKNLADASTDRNSEELLDLVGGNHPVFLPDPLHDDMVYVYHAFGVHALDVSPVLQHLTAALREENEDEAALKGNLEKDAMTSVQHIVNTFSREKGSSNPVIAVSIPNDVYLTYSIFILTSVMEIISYPLNIRSLPAEAQKLPVVDAGPDGSRKSKWLSGLPGPDEYVSALSNDPYSPPTINVKPPALPKDSGSPLSTRSKEFMLTPETLRTIAKAVGEIGSQIQEIHIAYQGAMARVAVQRQELGHQLAKCKDMESHLDKLKGPERQASEARFAKVQEEQKTLLSRFDRLLQALMKQASPELSEYETKWFEELKRMKQEVLGVGKYDERSLLARTNLLQKEYSRILPSLQTLVERERELGKKTAESNQSLGFSQAFEYGQRSNLDRTRIRDVEKEIIKLASELDLSLGQPPTP</sequence>
<proteinExistence type="predicted"/>
<dbReference type="STRING" id="231916.A0A409VG22"/>
<keyword evidence="3" id="KW-0509">mRNA transport</keyword>
<dbReference type="PANTHER" id="PTHR13257">
    <property type="entry name" value="NUCLEOPORIN NUP84-RELATED"/>
    <property type="match status" value="1"/>
</dbReference>
<evidence type="ECO:0000256" key="1">
    <source>
        <dbReference type="ARBA" id="ARBA00004567"/>
    </source>
</evidence>
<dbReference type="InParanoid" id="A0A409VG22"/>
<feature type="region of interest" description="Disordered" evidence="8">
    <location>
        <begin position="612"/>
        <end position="639"/>
    </location>
</feature>
<keyword evidence="5" id="KW-0811">Translocation</keyword>
<evidence type="ECO:0000256" key="7">
    <source>
        <dbReference type="ARBA" id="ARBA00023242"/>
    </source>
</evidence>
<dbReference type="OrthoDB" id="341482at2759"/>
<protein>
    <submittedName>
        <fullName evidence="9">Uncharacterized protein</fullName>
    </submittedName>
</protein>
<evidence type="ECO:0000313" key="9">
    <source>
        <dbReference type="EMBL" id="PPQ65212.1"/>
    </source>
</evidence>
<dbReference type="GO" id="GO:0000055">
    <property type="term" value="P:ribosomal large subunit export from nucleus"/>
    <property type="evidence" value="ECO:0007669"/>
    <property type="project" value="InterPro"/>
</dbReference>
<dbReference type="GO" id="GO:0000056">
    <property type="term" value="P:ribosomal small subunit export from nucleus"/>
    <property type="evidence" value="ECO:0007669"/>
    <property type="project" value="InterPro"/>
</dbReference>
<dbReference type="Proteomes" id="UP000284706">
    <property type="component" value="Unassembled WGS sequence"/>
</dbReference>
<dbReference type="FunCoup" id="A0A409VG22">
    <property type="interactions" value="18"/>
</dbReference>
<evidence type="ECO:0000256" key="2">
    <source>
        <dbReference type="ARBA" id="ARBA00022448"/>
    </source>
</evidence>
<keyword evidence="10" id="KW-1185">Reference proteome</keyword>
<evidence type="ECO:0000256" key="8">
    <source>
        <dbReference type="SAM" id="MobiDB-lite"/>
    </source>
</evidence>
<gene>
    <name evidence="9" type="ORF">CVT26_000189</name>
</gene>
<evidence type="ECO:0000256" key="3">
    <source>
        <dbReference type="ARBA" id="ARBA00022816"/>
    </source>
</evidence>
<evidence type="ECO:0000256" key="5">
    <source>
        <dbReference type="ARBA" id="ARBA00023010"/>
    </source>
</evidence>
<accession>A0A409VG22</accession>